<evidence type="ECO:0000256" key="2">
    <source>
        <dbReference type="ARBA" id="ARBA00022473"/>
    </source>
</evidence>
<dbReference type="FunFam" id="2.30.30.140:FF:000087">
    <property type="entry name" value="Putative ATP-dependent RNA helicase TDRD12"/>
    <property type="match status" value="1"/>
</dbReference>
<dbReference type="SUPFAM" id="SSF63748">
    <property type="entry name" value="Tudor/PWWP/MBT"/>
    <property type="match status" value="2"/>
</dbReference>
<dbReference type="SUPFAM" id="SSF49764">
    <property type="entry name" value="HSP20-like chaperones"/>
    <property type="match status" value="1"/>
</dbReference>
<dbReference type="Proteomes" id="UP000694851">
    <property type="component" value="Unplaced"/>
</dbReference>
<gene>
    <name evidence="23" type="primary">TDRD12</name>
</gene>
<evidence type="ECO:0000256" key="18">
    <source>
        <dbReference type="PROSITE-ProRule" id="PRU00723"/>
    </source>
</evidence>
<evidence type="ECO:0000256" key="3">
    <source>
        <dbReference type="ARBA" id="ARBA00022737"/>
    </source>
</evidence>
<dbReference type="GO" id="GO:0003676">
    <property type="term" value="F:nucleic acid binding"/>
    <property type="evidence" value="ECO:0007669"/>
    <property type="project" value="InterPro"/>
</dbReference>
<dbReference type="CDD" id="cd20435">
    <property type="entry name" value="Tudor_TDRD12_rpt2"/>
    <property type="match status" value="1"/>
</dbReference>
<comment type="function">
    <text evidence="13">Probable ATP-binding RNA helicase required during spermatogenesis to repress transposable elements and preventing their mobilization, which is essential for the germline integrity. Acts via the piRNA metabolic process, which mediates the repression of transposable elements during meiosis by forming complexes composed of piRNAs and Piwi proteins and governs the methylation and subsequent repression of transposons. Involved in the secondary piRNAs metabolic process. Acts via the PET complex, a multiprotein complex required during the secondary piRNAs metabolic process for the PIWIL2 slicing-triggered loading of PIWIL4 piRNAs.</text>
</comment>
<evidence type="ECO:0000256" key="5">
    <source>
        <dbReference type="ARBA" id="ARBA00022782"/>
    </source>
</evidence>
<comment type="subunit">
    <text evidence="14">Component of a mRNP complex containing PIWIL2, TDRD1 and piRNAs. Component of the PET complex, at least composed of EXD1, PIWIL2, TDRD12 and piRNAs.</text>
</comment>
<dbReference type="Gene3D" id="2.40.50.90">
    <property type="match status" value="1"/>
</dbReference>
<dbReference type="PANTHER" id="PTHR22655">
    <property type="entry name" value="ATP-DEPENDENT RNA HELICASE TDRD12-RELATED"/>
    <property type="match status" value="1"/>
</dbReference>
<evidence type="ECO:0000256" key="15">
    <source>
        <dbReference type="ARBA" id="ARBA00068835"/>
    </source>
</evidence>
<dbReference type="InterPro" id="IPR027417">
    <property type="entry name" value="P-loop_NTPase"/>
</dbReference>
<keyword evidence="9" id="KW-0744">Spermatogenesis</keyword>
<dbReference type="PANTHER" id="PTHR22655:SF2">
    <property type="entry name" value="ATP-DEPENDENT RNA HELICASE TDRD12-RELATED"/>
    <property type="match status" value="1"/>
</dbReference>
<dbReference type="EC" id="3.6.4.13" evidence="1"/>
<dbReference type="InterPro" id="IPR008978">
    <property type="entry name" value="HSP20-like_chaperone"/>
</dbReference>
<reference evidence="23" key="1">
    <citation type="submission" date="2025-08" db="UniProtKB">
        <authorList>
            <consortium name="RefSeq"/>
        </authorList>
    </citation>
    <scope>IDENTIFICATION</scope>
    <source>
        <tissue evidence="23">Muscle</tissue>
    </source>
</reference>
<dbReference type="SUPFAM" id="SSF52540">
    <property type="entry name" value="P-loop containing nucleoside triphosphate hydrolases"/>
    <property type="match status" value="2"/>
</dbReference>
<keyword evidence="18" id="KW-0862">Zinc</keyword>
<dbReference type="GO" id="GO:0008270">
    <property type="term" value="F:zinc ion binding"/>
    <property type="evidence" value="ECO:0007669"/>
    <property type="project" value="UniProtKB-KW"/>
</dbReference>
<dbReference type="Gene3D" id="3.40.50.300">
    <property type="entry name" value="P-loop containing nucleotide triphosphate hydrolases"/>
    <property type="match status" value="2"/>
</dbReference>
<dbReference type="Pfam" id="PF00270">
    <property type="entry name" value="DEAD"/>
    <property type="match status" value="1"/>
</dbReference>
<dbReference type="PROSITE" id="PS51203">
    <property type="entry name" value="CS"/>
    <property type="match status" value="1"/>
</dbReference>
<evidence type="ECO:0000256" key="16">
    <source>
        <dbReference type="ARBA" id="ARBA00076714"/>
    </source>
</evidence>
<evidence type="ECO:0000313" key="22">
    <source>
        <dbReference type="Proteomes" id="UP000694851"/>
    </source>
</evidence>
<keyword evidence="22" id="KW-1185">Reference proteome</keyword>
<evidence type="ECO:0000256" key="6">
    <source>
        <dbReference type="ARBA" id="ARBA00022801"/>
    </source>
</evidence>
<dbReference type="InterPro" id="IPR002999">
    <property type="entry name" value="Tudor"/>
</dbReference>
<keyword evidence="18" id="KW-0863">Zinc-finger</keyword>
<feature type="zinc finger region" description="C3H1-type" evidence="18">
    <location>
        <begin position="837"/>
        <end position="865"/>
    </location>
</feature>
<evidence type="ECO:0000256" key="4">
    <source>
        <dbReference type="ARBA" id="ARBA00022741"/>
    </source>
</evidence>
<keyword evidence="5" id="KW-0221">Differentiation</keyword>
<evidence type="ECO:0000256" key="9">
    <source>
        <dbReference type="ARBA" id="ARBA00022871"/>
    </source>
</evidence>
<evidence type="ECO:0000256" key="8">
    <source>
        <dbReference type="ARBA" id="ARBA00022840"/>
    </source>
</evidence>
<evidence type="ECO:0000256" key="1">
    <source>
        <dbReference type="ARBA" id="ARBA00012552"/>
    </source>
</evidence>
<evidence type="ECO:0000259" key="21">
    <source>
        <dbReference type="PROSITE" id="PS51203"/>
    </source>
</evidence>
<sequence length="1306" mass="148116">MLEVLVLKVEDPGCFWVIIKGCSPFLDHEIDYQKLNSAMNDFYNSMCQDVEIKPLMLEEGQVCVVYCQELQCWCRAIIKSIVSSADHYLAECFLVDFAKYIPVKSKNIRVAVETFMQLPYRAKKFRLYCTKPVTLHIDFCEDSAEIVPAQKWDSAAIQYFQNILKATTQVEAKLCAVEEDTFEVYLYVTIRNEKVCVNDDLVAKNFACYVSPTENKNLDSLEKSRLNIKSASFSNKLNPALTLWPMFLQGKNSQGMEKSQGLTFLEQSLQHPWPKHVVGDPGPTATILDKTINCKMDSLRSSPKKNEKKQQCVSLKDVNKCVESSVYWPTKRGITIYADPDIPAASALCQKSNDKPLRLTEKNEYNEKNGCVKLLQFLNPDPLRADEISDLQQRQKLKLGTQQPFTVLRNKIDPCLSIDTSPLSADVKKALQRNKFLGPNHTESYSWPPIARGCDVVVISQCGNDPSLYLPPVLTILQTGGCYQSLPSRNGPLAVIVCPGWKKAQFIFELLGEYSTSSRPLHPMLLTIGLHKDEAKNMKLPRGCDVIVTTPHSLLRFLKYQSLLFLRLCHLILDEVEVLFFEASEQVFAILHNFKKSTEVEEREFAPHQIVAVGVHWNRHIEHLLKEFMNDPYVVITAMEEAALYGNVQQVVHLCLESEKTSTLLQTLDFIPSQAQKTLIFTCSVAETEIVCKVVESNSIFCLKMHKETVFDFRSILEQWKKKLSSGSHIVLAITDDCIPPLAITDATCVIHFSFPSSPKIFGGRLYCMSDHFQNSTEQGSPAEQGDKKTKSVLLLTERNACHAVGILRYLERADAKIPSELYEFTAGVLEAKEEKKARRPLCPYLKAFGFCKEKRLCPYRHHINPEIDTPKKLSNQALPTCGYIKIIPFYISNATNYFGRIVDKHVDLYASLNAEMKEYFEDSSNKTTVEKVEKFGLYGLAEKTLIHRVQVLEMSQKEDTCAVDDVLVKFIDEGRTGLVTRGQLLHLPGNFHTLPPQAVEFIVCRVKPADNEIEWNPKVTRYIHQKIIGKLHDAKVILAFGNTVWIDPMVHITKLTSLKTSVIDYNVRAEILSMGMGVDNSEHTELLKKLYEGAKMPAFEESLSQTLAPSSAEDATCLPSTWQENGGSGSGSDSETNSENPKHETLPENTGGAPINKTTEPLKSFHPQIKWFQKDDVVVLKIRIRNVKDYKCKYFRDRVIFSAWVGEKFYLADMELQANIIQDDCECIIKNEEPIITLAKERRESWCSLLKQRNPNVAFDFDHWEESEEENHFSKAVNSKSLSCKVAEVVENSDQTSEEDETESE</sequence>
<dbReference type="InterPro" id="IPR011545">
    <property type="entry name" value="DEAD/DEAH_box_helicase_dom"/>
</dbReference>
<dbReference type="KEGG" id="hai:109389171"/>
<dbReference type="InterPro" id="IPR000571">
    <property type="entry name" value="Znf_CCCH"/>
</dbReference>
<dbReference type="GO" id="GO:0016787">
    <property type="term" value="F:hydrolase activity"/>
    <property type="evidence" value="ECO:0007669"/>
    <property type="project" value="UniProtKB-KW"/>
</dbReference>
<dbReference type="InterPro" id="IPR035437">
    <property type="entry name" value="SNase_OB-fold_sf"/>
</dbReference>
<keyword evidence="2" id="KW-0217">Developmental protein</keyword>
<dbReference type="FunFam" id="3.40.50.300:FF:001416">
    <property type="entry name" value="Tudor domain containing 12"/>
    <property type="match status" value="1"/>
</dbReference>
<feature type="domain" description="CS" evidence="21">
    <location>
        <begin position="1165"/>
        <end position="1251"/>
    </location>
</feature>
<dbReference type="PROSITE" id="PS50103">
    <property type="entry name" value="ZF_C3H1"/>
    <property type="match status" value="1"/>
</dbReference>
<dbReference type="CTD" id="91646"/>
<evidence type="ECO:0000256" key="14">
    <source>
        <dbReference type="ARBA" id="ARBA00062399"/>
    </source>
</evidence>
<evidence type="ECO:0000256" key="10">
    <source>
        <dbReference type="ARBA" id="ARBA00023158"/>
    </source>
</evidence>
<dbReference type="InterPro" id="IPR007052">
    <property type="entry name" value="CS_dom"/>
</dbReference>
<dbReference type="GeneID" id="109389171"/>
<keyword evidence="3" id="KW-0677">Repeat</keyword>
<proteinExistence type="predicted"/>
<dbReference type="GO" id="GO:0051321">
    <property type="term" value="P:meiotic cell cycle"/>
    <property type="evidence" value="ECO:0007669"/>
    <property type="project" value="UniProtKB-KW"/>
</dbReference>
<feature type="domain" description="C3H1-type" evidence="20">
    <location>
        <begin position="837"/>
        <end position="865"/>
    </location>
</feature>
<dbReference type="GO" id="GO:0042078">
    <property type="term" value="P:germ-line stem cell division"/>
    <property type="evidence" value="ECO:0007669"/>
    <property type="project" value="TreeGrafter"/>
</dbReference>
<dbReference type="FunFam" id="3.40.50.300:FF:001517">
    <property type="entry name" value="Putative ATP-dependent RNA helicase TDRD12"/>
    <property type="match status" value="1"/>
</dbReference>
<dbReference type="FunFam" id="2.30.30.140:FF:000075">
    <property type="entry name" value="putative ATP-dependent RNA helicase TDRD12"/>
    <property type="match status" value="1"/>
</dbReference>
<name>A0A8B7SBP0_HIPAR</name>
<evidence type="ECO:0000313" key="23">
    <source>
        <dbReference type="RefSeq" id="XP_019510028.1"/>
    </source>
</evidence>
<keyword evidence="18" id="KW-0479">Metal-binding</keyword>
<dbReference type="GO" id="GO:0031047">
    <property type="term" value="P:regulatory ncRNA-mediated gene silencing"/>
    <property type="evidence" value="ECO:0007669"/>
    <property type="project" value="UniProtKB-KW"/>
</dbReference>
<comment type="catalytic activity">
    <reaction evidence="12">
        <text>ATP + H2O = ADP + phosphate + H(+)</text>
        <dbReference type="Rhea" id="RHEA:13065"/>
        <dbReference type="ChEBI" id="CHEBI:15377"/>
        <dbReference type="ChEBI" id="CHEBI:15378"/>
        <dbReference type="ChEBI" id="CHEBI:30616"/>
        <dbReference type="ChEBI" id="CHEBI:43474"/>
        <dbReference type="ChEBI" id="CHEBI:456216"/>
        <dbReference type="EC" id="3.6.4.13"/>
    </reaction>
</comment>
<protein>
    <recommendedName>
        <fullName evidence="15">Putative ATP-dependent RNA helicase TDRD12</fullName>
        <ecNumber evidence="1">3.6.4.13</ecNumber>
    </recommendedName>
    <alternativeName>
        <fullName evidence="17">ES cell-associated transcript 8 protein</fullName>
    </alternativeName>
    <alternativeName>
        <fullName evidence="16">Tudor domain-containing protein 12</fullName>
    </alternativeName>
</protein>
<evidence type="ECO:0000256" key="19">
    <source>
        <dbReference type="SAM" id="MobiDB-lite"/>
    </source>
</evidence>
<accession>A0A8B7SBP0</accession>
<evidence type="ECO:0000256" key="13">
    <source>
        <dbReference type="ARBA" id="ARBA00055914"/>
    </source>
</evidence>
<dbReference type="RefSeq" id="XP_019510028.1">
    <property type="nucleotide sequence ID" value="XM_019654483.1"/>
</dbReference>
<keyword evidence="7 23" id="KW-0347">Helicase</keyword>
<keyword evidence="8" id="KW-0067">ATP-binding</keyword>
<dbReference type="InterPro" id="IPR047390">
    <property type="entry name" value="Tudor_TDRD12_rpt1"/>
</dbReference>
<keyword evidence="10" id="KW-0943">RNA-mediated gene silencing</keyword>
<keyword evidence="11" id="KW-0469">Meiosis</keyword>
<dbReference type="Gene3D" id="2.30.30.140">
    <property type="match status" value="2"/>
</dbReference>
<dbReference type="Gene3D" id="2.60.40.790">
    <property type="match status" value="1"/>
</dbReference>
<evidence type="ECO:0000259" key="20">
    <source>
        <dbReference type="PROSITE" id="PS50103"/>
    </source>
</evidence>
<organism evidence="22 23">
    <name type="scientific">Hipposideros armiger</name>
    <name type="common">Great Himalayan leaf-nosed bat</name>
    <dbReference type="NCBI Taxonomy" id="186990"/>
    <lineage>
        <taxon>Eukaryota</taxon>
        <taxon>Metazoa</taxon>
        <taxon>Chordata</taxon>
        <taxon>Craniata</taxon>
        <taxon>Vertebrata</taxon>
        <taxon>Euteleostomi</taxon>
        <taxon>Mammalia</taxon>
        <taxon>Eutheria</taxon>
        <taxon>Laurasiatheria</taxon>
        <taxon>Chiroptera</taxon>
        <taxon>Yinpterochiroptera</taxon>
        <taxon>Rhinolophoidea</taxon>
        <taxon>Hipposideridae</taxon>
        <taxon>Hipposideros</taxon>
    </lineage>
</organism>
<evidence type="ECO:0000256" key="12">
    <source>
        <dbReference type="ARBA" id="ARBA00047984"/>
    </source>
</evidence>
<evidence type="ECO:0000256" key="11">
    <source>
        <dbReference type="ARBA" id="ARBA00023254"/>
    </source>
</evidence>
<feature type="region of interest" description="Disordered" evidence="19">
    <location>
        <begin position="1118"/>
        <end position="1159"/>
    </location>
</feature>
<dbReference type="GO" id="GO:0005524">
    <property type="term" value="F:ATP binding"/>
    <property type="evidence" value="ECO:0007669"/>
    <property type="project" value="UniProtKB-KW"/>
</dbReference>
<dbReference type="FunFam" id="2.40.50.90:FF:000021">
    <property type="entry name" value="putative ATP-dependent RNA helicase TDRD12"/>
    <property type="match status" value="1"/>
</dbReference>
<keyword evidence="6" id="KW-0378">Hydrolase</keyword>
<evidence type="ECO:0000256" key="17">
    <source>
        <dbReference type="ARBA" id="ARBA00081458"/>
    </source>
</evidence>
<dbReference type="CDD" id="cd20434">
    <property type="entry name" value="Tudor_TDRD12_rpt1"/>
    <property type="match status" value="1"/>
</dbReference>
<dbReference type="GO" id="GO:0003724">
    <property type="term" value="F:RNA helicase activity"/>
    <property type="evidence" value="ECO:0007669"/>
    <property type="project" value="UniProtKB-EC"/>
</dbReference>
<dbReference type="FunFam" id="2.60.40.790:FF:000067">
    <property type="entry name" value="Tudor domain-containing 12"/>
    <property type="match status" value="1"/>
</dbReference>
<evidence type="ECO:0000256" key="7">
    <source>
        <dbReference type="ARBA" id="ARBA00022806"/>
    </source>
</evidence>
<dbReference type="OrthoDB" id="249932at2759"/>
<dbReference type="GO" id="GO:0007283">
    <property type="term" value="P:spermatogenesis"/>
    <property type="evidence" value="ECO:0007669"/>
    <property type="project" value="UniProtKB-KW"/>
</dbReference>
<keyword evidence="4" id="KW-0547">Nucleotide-binding</keyword>
<dbReference type="Pfam" id="PF00567">
    <property type="entry name" value="TUDOR"/>
    <property type="match status" value="2"/>
</dbReference>